<feature type="domain" description="Protein kinase" evidence="4">
    <location>
        <begin position="38"/>
        <end position="303"/>
    </location>
</feature>
<dbReference type="PANTHER" id="PTHR48014:SF21">
    <property type="entry name" value="SERINE_THREONINE-PROTEIN KINASE FRAY2"/>
    <property type="match status" value="1"/>
</dbReference>
<reference evidence="5 6" key="1">
    <citation type="submission" date="2016-10" db="EMBL/GenBank/DDBJ databases">
        <authorList>
            <person name="Cai Z."/>
        </authorList>
    </citation>
    <scope>NUCLEOTIDE SEQUENCE [LARGE SCALE GENOMIC DNA]</scope>
</reference>
<dbReference type="SMART" id="SM00220">
    <property type="entry name" value="S_TKc"/>
    <property type="match status" value="1"/>
</dbReference>
<feature type="coiled-coil region" evidence="2">
    <location>
        <begin position="981"/>
        <end position="1015"/>
    </location>
</feature>
<feature type="compositionally biased region" description="Low complexity" evidence="3">
    <location>
        <begin position="480"/>
        <end position="538"/>
    </location>
</feature>
<sequence length="1125" mass="114138">MDRALSALSISKLRGKSSKDLAASFTASREYPADPACYELLEDCGRGVSATVHRARVVETGEEVAVKKMNLERVNMSLEEIIHEAQTMKSYNHKNVLPLYTSFVHGQDLWMVTPFMCGGSVLHIMKYQHPDGLEEPVIATIMKAVLEGLAYVHENRGIHRDVKAGNILIDRDGSVRIGDFGVAATLQREGSWGNEAMTRTTFVGTPCWMAPEVMEQTDSYNSAADIWSFGITMLELANGHAPFAKFPPMKVLLMTLQNPPPQLDDKQGRKHFSKAMRNLVARCLQKDHKQRPSARELLEDKFFKQARDAEFLQRTLVLGLPALGERVQQIRVGKAATLAAENDKQLEKSQEEYVKGVSSWNFNIDELRKQAELEPDDGSSSGQQQQAPRLTPIAEGPEPGEVPEKEKAADGSGASSRRSTEDAAAQPLTPPAAAAEQAAAAPVQQQQVEQQQQQQLVSQPPVQQQQQQQQVPLNGSGSGAAPAAAQQQQQLQQQQQQQQQGIMRRAASAFAGSPALAAAAAAAGTSNSITSGSNTSSSLQGHFSEPAAVQPHQPAASQQSCGPVMPAAAGGNGSSTGLSALAISGGGSSLSLASGTYNGSPPMSRESSSQGPLSSLTTPEAIPLKGKSKGRHGRFQVYEHGEEPPPMSPPAGRGMQDSLTGSFTRSGVLSEGRVSDSATDTPRQVLAAAEAAELAAAAAAAAAGCNGAASVGFAALAGDSAAASEQQRGGAVTAGISGSTTPTLAAAAATAATASSLAAAGSAGLPPPAPSAGAATSGAGAGAGQLAGAGGSLGIAGLAGGTVSEGTDAAAGAEPKKRGRFKIIEEEVPGSRHPSVSKVPSSADLGKGTRGLAAAAGGSAGLLAELARLHEQAAAHQAGLARLIDGVKASSSSGAPAAAAALLADGDSGTPASTAPSTVPSTAVSSGAGGSVSVGVVRKLSATGSISRSTSSRALASYPELARVNVAMLLPSYDNDATELAERLLERGQELERRAADSERRLGDALEENRALRRQLGIPESAAAAISAAAAAGAAAASADGDSSRAASRRVSTAAYAATAPAAVGVAAAAAANGGLGERYSSAGSSAESSTSSAGVGRSSTSGSEAPPAGATAARELAAAAGVPA</sequence>
<feature type="compositionally biased region" description="Polar residues" evidence="3">
    <location>
        <begin position="910"/>
        <end position="922"/>
    </location>
</feature>
<evidence type="ECO:0000256" key="1">
    <source>
        <dbReference type="ARBA" id="ARBA00008874"/>
    </source>
</evidence>
<dbReference type="Gene3D" id="3.30.200.20">
    <property type="entry name" value="Phosphorylase Kinase, domain 1"/>
    <property type="match status" value="1"/>
</dbReference>
<dbReference type="Gene3D" id="1.10.510.10">
    <property type="entry name" value="Transferase(Phosphotransferase) domain 1"/>
    <property type="match status" value="1"/>
</dbReference>
<dbReference type="GO" id="GO:0005524">
    <property type="term" value="F:ATP binding"/>
    <property type="evidence" value="ECO:0007669"/>
    <property type="project" value="InterPro"/>
</dbReference>
<dbReference type="STRING" id="3088.A0A383V4G7"/>
<organism evidence="5 6">
    <name type="scientific">Tetradesmus obliquus</name>
    <name type="common">Green alga</name>
    <name type="synonym">Acutodesmus obliquus</name>
    <dbReference type="NCBI Taxonomy" id="3088"/>
    <lineage>
        <taxon>Eukaryota</taxon>
        <taxon>Viridiplantae</taxon>
        <taxon>Chlorophyta</taxon>
        <taxon>core chlorophytes</taxon>
        <taxon>Chlorophyceae</taxon>
        <taxon>CS clade</taxon>
        <taxon>Sphaeropleales</taxon>
        <taxon>Scenedesmaceae</taxon>
        <taxon>Tetradesmus</taxon>
    </lineage>
</organism>
<dbReference type="FunFam" id="1.10.510.10:FF:000947">
    <property type="entry name" value="serine/threonine-protein kinase OSR1"/>
    <property type="match status" value="1"/>
</dbReference>
<comment type="similarity">
    <text evidence="1">Belongs to the protein kinase superfamily. STE Ser/Thr protein kinase family. STE20 subfamily.</text>
</comment>
<dbReference type="Proteomes" id="UP000256970">
    <property type="component" value="Unassembled WGS sequence"/>
</dbReference>
<feature type="region of interest" description="Disordered" evidence="3">
    <location>
        <begin position="373"/>
        <end position="572"/>
    </location>
</feature>
<feature type="region of interest" description="Disordered" evidence="3">
    <location>
        <begin position="1078"/>
        <end position="1125"/>
    </location>
</feature>
<dbReference type="PROSITE" id="PS50011">
    <property type="entry name" value="PROTEIN_KINASE_DOM"/>
    <property type="match status" value="1"/>
</dbReference>
<gene>
    <name evidence="5" type="ORF">BQ4739_LOCUS417</name>
</gene>
<dbReference type="PANTHER" id="PTHR48014">
    <property type="entry name" value="SERINE/THREONINE-PROTEIN KINASE FRAY2"/>
    <property type="match status" value="1"/>
</dbReference>
<keyword evidence="6" id="KW-1185">Reference proteome</keyword>
<dbReference type="InterPro" id="IPR011009">
    <property type="entry name" value="Kinase-like_dom_sf"/>
</dbReference>
<dbReference type="GO" id="GO:0004672">
    <property type="term" value="F:protein kinase activity"/>
    <property type="evidence" value="ECO:0007669"/>
    <property type="project" value="InterPro"/>
</dbReference>
<dbReference type="GO" id="GO:0043539">
    <property type="term" value="F:protein serine/threonine kinase activator activity"/>
    <property type="evidence" value="ECO:0007669"/>
    <property type="project" value="InterPro"/>
</dbReference>
<feature type="compositionally biased region" description="Low complexity" evidence="3">
    <location>
        <begin position="410"/>
        <end position="472"/>
    </location>
</feature>
<evidence type="ECO:0000313" key="5">
    <source>
        <dbReference type="EMBL" id="SZX59810.1"/>
    </source>
</evidence>
<dbReference type="SUPFAM" id="SSF56112">
    <property type="entry name" value="Protein kinase-like (PK-like)"/>
    <property type="match status" value="1"/>
</dbReference>
<dbReference type="EMBL" id="FNXT01000027">
    <property type="protein sequence ID" value="SZX59810.1"/>
    <property type="molecule type" value="Genomic_DNA"/>
</dbReference>
<keyword evidence="2" id="KW-0175">Coiled coil</keyword>
<name>A0A383V4G7_TETOB</name>
<feature type="compositionally biased region" description="Polar residues" evidence="3">
    <location>
        <begin position="596"/>
        <end position="618"/>
    </location>
</feature>
<evidence type="ECO:0000256" key="3">
    <source>
        <dbReference type="SAM" id="MobiDB-lite"/>
    </source>
</evidence>
<feature type="compositionally biased region" description="Low complexity" evidence="3">
    <location>
        <begin position="1081"/>
        <end position="1125"/>
    </location>
</feature>
<evidence type="ECO:0000259" key="4">
    <source>
        <dbReference type="PROSITE" id="PS50011"/>
    </source>
</evidence>
<feature type="region of interest" description="Disordered" evidence="3">
    <location>
        <begin position="593"/>
        <end position="663"/>
    </location>
</feature>
<accession>A0A383V4G7</accession>
<feature type="region of interest" description="Disordered" evidence="3">
    <location>
        <begin position="760"/>
        <end position="780"/>
    </location>
</feature>
<dbReference type="InterPro" id="IPR047173">
    <property type="entry name" value="STRAD_A/B-like"/>
</dbReference>
<proteinExistence type="inferred from homology"/>
<dbReference type="AlphaFoldDB" id="A0A383V4G7"/>
<protein>
    <recommendedName>
        <fullName evidence="4">Protein kinase domain-containing protein</fullName>
    </recommendedName>
</protein>
<dbReference type="Pfam" id="PF00069">
    <property type="entry name" value="Pkinase"/>
    <property type="match status" value="1"/>
</dbReference>
<dbReference type="InterPro" id="IPR000719">
    <property type="entry name" value="Prot_kinase_dom"/>
</dbReference>
<evidence type="ECO:0000256" key="2">
    <source>
        <dbReference type="SAM" id="Coils"/>
    </source>
</evidence>
<feature type="region of interest" description="Disordered" evidence="3">
    <location>
        <begin position="806"/>
        <end position="844"/>
    </location>
</feature>
<feature type="region of interest" description="Disordered" evidence="3">
    <location>
        <begin position="907"/>
        <end position="930"/>
    </location>
</feature>
<evidence type="ECO:0000313" key="6">
    <source>
        <dbReference type="Proteomes" id="UP000256970"/>
    </source>
</evidence>